<evidence type="ECO:0008006" key="4">
    <source>
        <dbReference type="Google" id="ProtNLM"/>
    </source>
</evidence>
<evidence type="ECO:0000313" key="3">
    <source>
        <dbReference type="Proteomes" id="UP001597119"/>
    </source>
</evidence>
<feature type="region of interest" description="Disordered" evidence="1">
    <location>
        <begin position="1"/>
        <end position="23"/>
    </location>
</feature>
<proteinExistence type="predicted"/>
<dbReference type="RefSeq" id="WP_247377823.1">
    <property type="nucleotide sequence ID" value="NZ_JALLGV010000004.1"/>
</dbReference>
<sequence>MSVDRSNVDSDSPFEPSETPPLRLSASYMGCRHCEEGSLVYDADAGGSRCRTCGKLD</sequence>
<dbReference type="EMBL" id="JBHUDJ010000001">
    <property type="protein sequence ID" value="MFD1585466.1"/>
    <property type="molecule type" value="Genomic_DNA"/>
</dbReference>
<evidence type="ECO:0000256" key="1">
    <source>
        <dbReference type="SAM" id="MobiDB-lite"/>
    </source>
</evidence>
<comment type="caution">
    <text evidence="2">The sequence shown here is derived from an EMBL/GenBank/DDBJ whole genome shotgun (WGS) entry which is preliminary data.</text>
</comment>
<protein>
    <recommendedName>
        <fullName evidence="4">30S ribosomal protein S27ae</fullName>
    </recommendedName>
</protein>
<gene>
    <name evidence="2" type="ORF">ACFR9U_00605</name>
</gene>
<evidence type="ECO:0000313" key="2">
    <source>
        <dbReference type="EMBL" id="MFD1585466.1"/>
    </source>
</evidence>
<keyword evidence="3" id="KW-1185">Reference proteome</keyword>
<accession>A0ABD6C6Z5</accession>
<name>A0ABD6C6Z5_9EURY</name>
<reference evidence="2 3" key="1">
    <citation type="journal article" date="2019" name="Int. J. Syst. Evol. Microbiol.">
        <title>The Global Catalogue of Microorganisms (GCM) 10K type strain sequencing project: providing services to taxonomists for standard genome sequencing and annotation.</title>
        <authorList>
            <consortium name="The Broad Institute Genomics Platform"/>
            <consortium name="The Broad Institute Genome Sequencing Center for Infectious Disease"/>
            <person name="Wu L."/>
            <person name="Ma J."/>
        </authorList>
    </citation>
    <scope>NUCLEOTIDE SEQUENCE [LARGE SCALE GENOMIC DNA]</scope>
    <source>
        <strain evidence="2 3">CGMCC 1.12125</strain>
    </source>
</reference>
<organism evidence="2 3">
    <name type="scientific">Halorientalis brevis</name>
    <dbReference type="NCBI Taxonomy" id="1126241"/>
    <lineage>
        <taxon>Archaea</taxon>
        <taxon>Methanobacteriati</taxon>
        <taxon>Methanobacteriota</taxon>
        <taxon>Stenosarchaea group</taxon>
        <taxon>Halobacteria</taxon>
        <taxon>Halobacteriales</taxon>
        <taxon>Haloarculaceae</taxon>
        <taxon>Halorientalis</taxon>
    </lineage>
</organism>
<dbReference type="AlphaFoldDB" id="A0ABD6C6Z5"/>
<dbReference type="Proteomes" id="UP001597119">
    <property type="component" value="Unassembled WGS sequence"/>
</dbReference>